<name>A0A1G2P205_9BACT</name>
<evidence type="ECO:0000313" key="3">
    <source>
        <dbReference type="EMBL" id="OHA42377.1"/>
    </source>
</evidence>
<proteinExistence type="predicted"/>
<protein>
    <submittedName>
        <fullName evidence="3">Uncharacterized protein</fullName>
    </submittedName>
</protein>
<dbReference type="InterPro" id="IPR003346">
    <property type="entry name" value="Transposase_20"/>
</dbReference>
<comment type="caution">
    <text evidence="3">The sequence shown here is derived from an EMBL/GenBank/DDBJ whole genome shotgun (WGS) entry which is preliminary data.</text>
</comment>
<evidence type="ECO:0000313" key="4">
    <source>
        <dbReference type="Proteomes" id="UP000176429"/>
    </source>
</evidence>
<sequence length="313" mass="36041">MQFTRSYALGIDLHKRKSWWTILDKEERILWKGELPTSKESISATLATLKLQGKDIEACIEPVEQWGWYAEALEDAGILVHLVNPLSAKDRVTARKKSDRVDSEKLSGLLIHDYLPTSYLAPRRTRDLRELVRTRSYFVQIRTRIKNRIHSILGKHGLIFPYSNVLGKRKAIRWYEACQIREVFRESLNHFLLIGWQLESHISKFDSLVKHEDAKDKDVPLLRTIPGIGEFRALAIKAEVGDFARFPSAPALASYAGLVSSSNSSGDRNRLGHITKAGSRYLRWVMVETVTKVDESWGELFDFFKRIREKKGF</sequence>
<dbReference type="InterPro" id="IPR047650">
    <property type="entry name" value="Transpos_IS110"/>
</dbReference>
<dbReference type="AlphaFoldDB" id="A0A1G2P205"/>
<dbReference type="EMBL" id="MHSH01000007">
    <property type="protein sequence ID" value="OHA42377.1"/>
    <property type="molecule type" value="Genomic_DNA"/>
</dbReference>
<dbReference type="Pfam" id="PF01548">
    <property type="entry name" value="DEDD_Tnp_IS110"/>
    <property type="match status" value="1"/>
</dbReference>
<dbReference type="InterPro" id="IPR002525">
    <property type="entry name" value="Transp_IS110-like_N"/>
</dbReference>
<organism evidence="3 4">
    <name type="scientific">Candidatus Taylorbacteria bacterium RIFCSPLOWO2_02_FULL_46_40</name>
    <dbReference type="NCBI Taxonomy" id="1802329"/>
    <lineage>
        <taxon>Bacteria</taxon>
        <taxon>Candidatus Tayloriibacteriota</taxon>
    </lineage>
</organism>
<reference evidence="3 4" key="1">
    <citation type="journal article" date="2016" name="Nat. Commun.">
        <title>Thousands of microbial genomes shed light on interconnected biogeochemical processes in an aquifer system.</title>
        <authorList>
            <person name="Anantharaman K."/>
            <person name="Brown C.T."/>
            <person name="Hug L.A."/>
            <person name="Sharon I."/>
            <person name="Castelle C.J."/>
            <person name="Probst A.J."/>
            <person name="Thomas B.C."/>
            <person name="Singh A."/>
            <person name="Wilkins M.J."/>
            <person name="Karaoz U."/>
            <person name="Brodie E.L."/>
            <person name="Williams K.H."/>
            <person name="Hubbard S.S."/>
            <person name="Banfield J.F."/>
        </authorList>
    </citation>
    <scope>NUCLEOTIDE SEQUENCE [LARGE SCALE GENOMIC DNA]</scope>
</reference>
<dbReference type="GO" id="GO:0004803">
    <property type="term" value="F:transposase activity"/>
    <property type="evidence" value="ECO:0007669"/>
    <property type="project" value="InterPro"/>
</dbReference>
<dbReference type="GO" id="GO:0003677">
    <property type="term" value="F:DNA binding"/>
    <property type="evidence" value="ECO:0007669"/>
    <property type="project" value="InterPro"/>
</dbReference>
<evidence type="ECO:0000259" key="1">
    <source>
        <dbReference type="Pfam" id="PF01548"/>
    </source>
</evidence>
<accession>A0A1G2P205</accession>
<dbReference type="PANTHER" id="PTHR33055:SF13">
    <property type="entry name" value="TRANSPOSASE"/>
    <property type="match status" value="1"/>
</dbReference>
<evidence type="ECO:0000259" key="2">
    <source>
        <dbReference type="Pfam" id="PF02371"/>
    </source>
</evidence>
<gene>
    <name evidence="3" type="ORF">A3H68_02105</name>
</gene>
<dbReference type="Pfam" id="PF02371">
    <property type="entry name" value="Transposase_20"/>
    <property type="match status" value="1"/>
</dbReference>
<feature type="domain" description="Transposase IS110-like N-terminal" evidence="1">
    <location>
        <begin position="9"/>
        <end position="153"/>
    </location>
</feature>
<dbReference type="Proteomes" id="UP000176429">
    <property type="component" value="Unassembled WGS sequence"/>
</dbReference>
<dbReference type="NCBIfam" id="NF033542">
    <property type="entry name" value="transpos_IS110"/>
    <property type="match status" value="1"/>
</dbReference>
<dbReference type="PANTHER" id="PTHR33055">
    <property type="entry name" value="TRANSPOSASE FOR INSERTION SEQUENCE ELEMENT IS1111A"/>
    <property type="match status" value="1"/>
</dbReference>
<dbReference type="GO" id="GO:0006313">
    <property type="term" value="P:DNA transposition"/>
    <property type="evidence" value="ECO:0007669"/>
    <property type="project" value="InterPro"/>
</dbReference>
<feature type="domain" description="Transposase IS116/IS110/IS902 C-terminal" evidence="2">
    <location>
        <begin position="221"/>
        <end position="292"/>
    </location>
</feature>